<gene>
    <name evidence="4" type="ordered locus">EUBELI_01240</name>
</gene>
<dbReference type="EMBL" id="CP001104">
    <property type="protein sequence ID" value="ACR72237.1"/>
    <property type="molecule type" value="Genomic_DNA"/>
</dbReference>
<dbReference type="KEGG" id="eel:EUBELI_01240"/>
<protein>
    <recommendedName>
        <fullName evidence="6">LPXTG cell wall anchor domain-containing protein</fullName>
    </recommendedName>
</protein>
<evidence type="ECO:0000313" key="5">
    <source>
        <dbReference type="Proteomes" id="UP000001476"/>
    </source>
</evidence>
<dbReference type="eggNOG" id="COG2247">
    <property type="taxonomic scope" value="Bacteria"/>
</dbReference>
<sequence>MKQKNKIKQLMGTALAAITAFVMAAGINGNITTVKADEISKIIKYNAEGFEVKDIDACDLEVINEYFGTSFTGLNVFSENSSIEVDEERSTLTLDDIKTCGAIGYSLSRDEAGKLVITKANNGSIIGINPPMYYGSFNKGFEYDELFAVNGSSKLGTTRHFQKIVFSKAYGCKDDEGYYIDKSMDLQSTTKVDFTYMYITCVDGVGDGDALLFMPDYMVDKTVLKFADNSEVKPDNNYTVNVDKSMTAEEFNDVLAKNATKDVIIKTDNGVTFTFAKGTMNKVDGVSAYDFTTQIVSDFENADIVKAVVKNDGFVSQIKFNYSGNLPAKAQITIPVGTDYAGQTLQYSLVNDDNTLTLIQNVVVGQNGYVTVSQDHCSTYVLTKASEVKEGESTQAPTENEDVQAPTENEDVQAPQTSDNSAVVMISLLAVVSLMGMVVFGKKRVL</sequence>
<evidence type="ECO:0000256" key="3">
    <source>
        <dbReference type="SAM" id="SignalP"/>
    </source>
</evidence>
<feature type="chain" id="PRO_5039574389" description="LPXTG cell wall anchor domain-containing protein" evidence="3">
    <location>
        <begin position="25"/>
        <end position="446"/>
    </location>
</feature>
<reference evidence="4 5" key="1">
    <citation type="journal article" date="2009" name="Proc. Natl. Acad. Sci. U.S.A.">
        <title>Characterizing a model human gut microbiota composed of members of its two dominant bacterial phyla.</title>
        <authorList>
            <person name="Mahowald M.A."/>
            <person name="Rey F.E."/>
            <person name="Seedorf H."/>
            <person name="Turnbaugh P.J."/>
            <person name="Fulton R.S."/>
            <person name="Wollam A."/>
            <person name="Shah N."/>
            <person name="Wang C."/>
            <person name="Magrini V."/>
            <person name="Wilson R.K."/>
            <person name="Cantarel B.L."/>
            <person name="Coutinho P.M."/>
            <person name="Henrissat B."/>
            <person name="Crock L.W."/>
            <person name="Russell A."/>
            <person name="Verberkmoes N.C."/>
            <person name="Hettich R.L."/>
            <person name="Gordon J.I."/>
        </authorList>
    </citation>
    <scope>NUCLEOTIDE SEQUENCE [LARGE SCALE GENOMIC DNA]</scope>
    <source>
        <strain evidence="5">ATCC 27750 / DSM 3376 / VPI C15-48 / C15-B4</strain>
    </source>
</reference>
<keyword evidence="3" id="KW-0732">Signal</keyword>
<dbReference type="Proteomes" id="UP000001476">
    <property type="component" value="Chromosome"/>
</dbReference>
<keyword evidence="2" id="KW-0812">Transmembrane</keyword>
<evidence type="ECO:0000256" key="1">
    <source>
        <dbReference type="SAM" id="MobiDB-lite"/>
    </source>
</evidence>
<dbReference type="HOGENOM" id="CLU_613559_0_0_9"/>
<dbReference type="AlphaFoldDB" id="C4Z0X4"/>
<feature type="transmembrane region" description="Helical" evidence="2">
    <location>
        <begin position="422"/>
        <end position="441"/>
    </location>
</feature>
<feature type="signal peptide" evidence="3">
    <location>
        <begin position="1"/>
        <end position="24"/>
    </location>
</feature>
<evidence type="ECO:0008006" key="6">
    <source>
        <dbReference type="Google" id="ProtNLM"/>
    </source>
</evidence>
<evidence type="ECO:0000256" key="2">
    <source>
        <dbReference type="SAM" id="Phobius"/>
    </source>
</evidence>
<evidence type="ECO:0000313" key="4">
    <source>
        <dbReference type="EMBL" id="ACR72237.1"/>
    </source>
</evidence>
<keyword evidence="2" id="KW-0472">Membrane</keyword>
<keyword evidence="2" id="KW-1133">Transmembrane helix</keyword>
<keyword evidence="5" id="KW-1185">Reference proteome</keyword>
<proteinExistence type="predicted"/>
<feature type="region of interest" description="Disordered" evidence="1">
    <location>
        <begin position="388"/>
        <end position="417"/>
    </location>
</feature>
<dbReference type="GeneID" id="41355959"/>
<name>C4Z0X4_LACE2</name>
<dbReference type="STRING" id="515620.EUBELI_01240"/>
<dbReference type="RefSeq" id="WP_012739472.1">
    <property type="nucleotide sequence ID" value="NC_012778.1"/>
</dbReference>
<accession>C4Z0X4</accession>
<organism evidence="4 5">
    <name type="scientific">Lachnospira eligens (strain ATCC 27750 / DSM 3376 / VPI C15-48 / C15-B4)</name>
    <name type="common">Eubacterium eligens</name>
    <dbReference type="NCBI Taxonomy" id="515620"/>
    <lineage>
        <taxon>Bacteria</taxon>
        <taxon>Bacillati</taxon>
        <taxon>Bacillota</taxon>
        <taxon>Clostridia</taxon>
        <taxon>Lachnospirales</taxon>
        <taxon>Lachnospiraceae</taxon>
        <taxon>Lachnospira</taxon>
    </lineage>
</organism>